<dbReference type="SUPFAM" id="SSF46785">
    <property type="entry name" value="Winged helix' DNA-binding domain"/>
    <property type="match status" value="1"/>
</dbReference>
<dbReference type="FunFam" id="1.10.10.10:FF:000014">
    <property type="entry name" value="Cullin 1"/>
    <property type="match status" value="1"/>
</dbReference>
<evidence type="ECO:0000256" key="2">
    <source>
        <dbReference type="ARBA" id="ARBA00022843"/>
    </source>
</evidence>
<gene>
    <name evidence="6" type="ORF">BZG36_04780</name>
</gene>
<dbReference type="PANTHER" id="PTHR11932">
    <property type="entry name" value="CULLIN"/>
    <property type="match status" value="1"/>
</dbReference>
<evidence type="ECO:0000259" key="5">
    <source>
        <dbReference type="PROSITE" id="PS50069"/>
    </source>
</evidence>
<dbReference type="SMART" id="SM00182">
    <property type="entry name" value="CULLIN"/>
    <property type="match status" value="1"/>
</dbReference>
<dbReference type="SMART" id="SM00884">
    <property type="entry name" value="Cullin_Nedd8"/>
    <property type="match status" value="1"/>
</dbReference>
<evidence type="ECO:0000256" key="1">
    <source>
        <dbReference type="ARBA" id="ARBA00022499"/>
    </source>
</evidence>
<comment type="similarity">
    <text evidence="3">Belongs to the cullin family.</text>
</comment>
<evidence type="ECO:0000256" key="4">
    <source>
        <dbReference type="SAM" id="MobiDB-lite"/>
    </source>
</evidence>
<evidence type="ECO:0000313" key="6">
    <source>
        <dbReference type="EMBL" id="OZJ02668.1"/>
    </source>
</evidence>
<keyword evidence="2" id="KW-0832">Ubl conjugation</keyword>
<feature type="domain" description="Cullin family profile" evidence="5">
    <location>
        <begin position="1"/>
        <end position="141"/>
    </location>
</feature>
<dbReference type="SUPFAM" id="SSF75632">
    <property type="entry name" value="Cullin homology domain"/>
    <property type="match status" value="1"/>
</dbReference>
<evidence type="ECO:0000256" key="3">
    <source>
        <dbReference type="PROSITE-ProRule" id="PRU00330"/>
    </source>
</evidence>
<keyword evidence="1" id="KW-1017">Isopeptide bond</keyword>
<comment type="caution">
    <text evidence="6">The sequence shown here is derived from an EMBL/GenBank/DDBJ whole genome shotgun (WGS) entry which is preliminary data.</text>
</comment>
<dbReference type="FunFam" id="3.30.230.130:FF:000003">
    <property type="entry name" value="Cullin 2"/>
    <property type="match status" value="1"/>
</dbReference>
<sequence>MFTDMTVSADLNTRFKDFLDQSELKLGVGFDILVLTAGAWPLSQSSSTDVQIPAELEKSVTRFTTFYNNHHNGRKLSWLWHLSKGDLRLTYLNKPYELAVSIYQMAILLLFNTNDTLTLQDILDHATLKDTEAKRAIKPLIELKILNCNTTELEPSSDISLNMSFSSKRTKLKPSAAVQSDTPQETTQTHASINQDRNLHLQATIVRLLKSRKRMSHTQLMTDVIDQVKGRFKADVVVVKRCVEVLLEKGYMERDGRDWYVYVA</sequence>
<dbReference type="Gene3D" id="3.30.230.130">
    <property type="entry name" value="Cullin, Chain C, Domain 2"/>
    <property type="match status" value="1"/>
</dbReference>
<keyword evidence="7" id="KW-1185">Reference proteome</keyword>
<dbReference type="InterPro" id="IPR036388">
    <property type="entry name" value="WH-like_DNA-bd_sf"/>
</dbReference>
<feature type="compositionally biased region" description="Polar residues" evidence="4">
    <location>
        <begin position="177"/>
        <end position="193"/>
    </location>
</feature>
<dbReference type="InterPro" id="IPR016158">
    <property type="entry name" value="Cullin_homology"/>
</dbReference>
<dbReference type="Pfam" id="PF26557">
    <property type="entry name" value="Cullin_AB"/>
    <property type="match status" value="1"/>
</dbReference>
<dbReference type="Pfam" id="PF10557">
    <property type="entry name" value="Cullin_Nedd8"/>
    <property type="match status" value="1"/>
</dbReference>
<dbReference type="GO" id="GO:0031625">
    <property type="term" value="F:ubiquitin protein ligase binding"/>
    <property type="evidence" value="ECO:0007669"/>
    <property type="project" value="InterPro"/>
</dbReference>
<dbReference type="InterPro" id="IPR016157">
    <property type="entry name" value="Cullin_CS"/>
</dbReference>
<dbReference type="InterPro" id="IPR036317">
    <property type="entry name" value="Cullin_homology_sf"/>
</dbReference>
<evidence type="ECO:0000313" key="7">
    <source>
        <dbReference type="Proteomes" id="UP000242875"/>
    </source>
</evidence>
<dbReference type="InterPro" id="IPR036390">
    <property type="entry name" value="WH_DNA-bd_sf"/>
</dbReference>
<name>A0A261XWG9_9FUNG</name>
<dbReference type="Proteomes" id="UP000242875">
    <property type="component" value="Unassembled WGS sequence"/>
</dbReference>
<dbReference type="Gene3D" id="1.10.10.10">
    <property type="entry name" value="Winged helix-like DNA-binding domain superfamily/Winged helix DNA-binding domain"/>
    <property type="match status" value="1"/>
</dbReference>
<proteinExistence type="inferred from homology"/>
<reference evidence="6 7" key="1">
    <citation type="journal article" date="2017" name="Mycologia">
        <title>Bifiguratus adelaidae, gen. et sp. nov., a new member of Mucoromycotina in endophytic and soil-dwelling habitats.</title>
        <authorList>
            <person name="Torres-Cruz T.J."/>
            <person name="Billingsley Tobias T.L."/>
            <person name="Almatruk M."/>
            <person name="Hesse C."/>
            <person name="Kuske C.R."/>
            <person name="Desiro A."/>
            <person name="Benucci G.M."/>
            <person name="Bonito G."/>
            <person name="Stajich J.E."/>
            <person name="Dunlap C."/>
            <person name="Arnold A.E."/>
            <person name="Porras-Alfaro A."/>
        </authorList>
    </citation>
    <scope>NUCLEOTIDE SEQUENCE [LARGE SCALE GENOMIC DNA]</scope>
    <source>
        <strain evidence="6 7">AZ0501</strain>
    </source>
</reference>
<dbReference type="InterPro" id="IPR059120">
    <property type="entry name" value="Cullin-like_AB"/>
</dbReference>
<dbReference type="OrthoDB" id="27073at2759"/>
<dbReference type="EMBL" id="MVBO01000135">
    <property type="protein sequence ID" value="OZJ02668.1"/>
    <property type="molecule type" value="Genomic_DNA"/>
</dbReference>
<accession>A0A261XWG9</accession>
<protein>
    <recommendedName>
        <fullName evidence="5">Cullin family profile domain-containing protein</fullName>
    </recommendedName>
</protein>
<dbReference type="InterPro" id="IPR019559">
    <property type="entry name" value="Cullin_neddylation_domain"/>
</dbReference>
<feature type="region of interest" description="Disordered" evidence="4">
    <location>
        <begin position="172"/>
        <end position="193"/>
    </location>
</feature>
<dbReference type="GO" id="GO:0006511">
    <property type="term" value="P:ubiquitin-dependent protein catabolic process"/>
    <property type="evidence" value="ECO:0007669"/>
    <property type="project" value="InterPro"/>
</dbReference>
<dbReference type="PROSITE" id="PS01256">
    <property type="entry name" value="CULLIN_1"/>
    <property type="match status" value="1"/>
</dbReference>
<dbReference type="AlphaFoldDB" id="A0A261XWG9"/>
<dbReference type="GO" id="GO:0031461">
    <property type="term" value="C:cullin-RING ubiquitin ligase complex"/>
    <property type="evidence" value="ECO:0007669"/>
    <property type="project" value="InterPro"/>
</dbReference>
<organism evidence="6 7">
    <name type="scientific">Bifiguratus adelaidae</name>
    <dbReference type="NCBI Taxonomy" id="1938954"/>
    <lineage>
        <taxon>Eukaryota</taxon>
        <taxon>Fungi</taxon>
        <taxon>Fungi incertae sedis</taxon>
        <taxon>Mucoromycota</taxon>
        <taxon>Mucoromycotina</taxon>
        <taxon>Endogonomycetes</taxon>
        <taxon>Endogonales</taxon>
        <taxon>Endogonales incertae sedis</taxon>
        <taxon>Bifiguratus</taxon>
    </lineage>
</organism>
<dbReference type="InterPro" id="IPR045093">
    <property type="entry name" value="Cullin"/>
</dbReference>
<dbReference type="PROSITE" id="PS50069">
    <property type="entry name" value="CULLIN_2"/>
    <property type="match status" value="1"/>
</dbReference>